<keyword evidence="3" id="KW-0645">Protease</keyword>
<keyword evidence="5" id="KW-0378">Hydrolase</keyword>
<feature type="domain" description="Ubiquitin-like protease family profile" evidence="7">
    <location>
        <begin position="499"/>
        <end position="930"/>
    </location>
</feature>
<feature type="compositionally biased region" description="Polar residues" evidence="6">
    <location>
        <begin position="11"/>
        <end position="23"/>
    </location>
</feature>
<gene>
    <name evidence="8" type="ORF">BASA50_008614</name>
</gene>
<dbReference type="Gene3D" id="1.10.418.20">
    <property type="match status" value="1"/>
</dbReference>
<dbReference type="EMBL" id="JAFCIX010000403">
    <property type="protein sequence ID" value="KAH6591641.1"/>
    <property type="molecule type" value="Genomic_DNA"/>
</dbReference>
<feature type="region of interest" description="Disordered" evidence="6">
    <location>
        <begin position="990"/>
        <end position="1035"/>
    </location>
</feature>
<sequence length="1035" mass="115008">MSGFTGRSLPPTRSGSLSQSTTSRADDKKPKGNLIRVPGVGISPIVQIPTRTRHSDRPNNSISSPYFNSTTTNRSSKSSFSKRTLSISPASASHSSDRTPSDRITEQLAVRFKESQFSSPGHTTSTSRGYFVSADPHANLDPRISRKTIIHDLSNDQAISPFIQPSLSFEHKNKRLQQESKQQNFDSVILIESTDAPSLDSPKYASNIDKRQRSESSSPSRNERPKTAHGRSTAISSSGCVTGSSLMATKGNIVASLKPRPSIREDLGVSVIKDQIFKNGIRETKRPNVFLSIDINEQCIRLKSNSSVFITISKKNIENFEWGISESHLFLLLNGRVMANNNSILFHFEISGTCLDFRQFIDSIRNSFFETFNEMAPCDLQITQSLLLNGRSESSVSPIPKSHKEHGAEKAKLSPIIPITVYERPQLQVKRALSIEPLESVVQDHQKSTSSLNPVMIDNDTESEDETKAVRRSNRSSKVYVSEEGVELFVYPFDEHFTVSIKDTDHERLNEGVFLNDSIIEFYLKYLQQDSNSGLDPKNVHIFSTFFYQTLTRNTSKCCPTKDSYLESGYNRVKSWTTKVNIFEKKFLVIPINEDLHWYLAIVYNPGALLYPPHIPSTSQHSSIQQSPPHKSSRSIRMPSLRSRHSFSPSGRPPLVLRGASQIPKVISQPDFFDITPKSGTPSKTSLHSVQPSYISADTNKESQEIINLDDPPHKPLVNNDVCHPMELDDTLEAPISTPSSTFPKKHVLQPSATAVSKTSLPSSIAEPEPVEHLSPKISAAMLADFAESEIKANTIDAGSVSREFSDMSTPVVSPSPLGVLSDDSASAPFITDSELRRKSPRQKGLSMFSSSSNSIDAALQQCHVIVMNSLGRTQPNTIASIKRYLVLEAKSRQNIDVQRDMIHGLNARVPEQPNYCDCGVYVLEYVERFFQEPDHMLNLILSKSAEGREATQNWFKARDIRRKRVAIRQLIQVLAEDYAKLDLATKRKESMAAQRSSTASARYSNGLTTGGIDDDDDDDVLIMDGPPSAINGQS</sequence>
<dbReference type="PANTHER" id="PTHR46896:SF3">
    <property type="entry name" value="FI06413P-RELATED"/>
    <property type="match status" value="1"/>
</dbReference>
<dbReference type="Proteomes" id="UP001648503">
    <property type="component" value="Unassembled WGS sequence"/>
</dbReference>
<feature type="compositionally biased region" description="Low complexity" evidence="6">
    <location>
        <begin position="617"/>
        <end position="630"/>
    </location>
</feature>
<evidence type="ECO:0000256" key="5">
    <source>
        <dbReference type="ARBA" id="ARBA00022801"/>
    </source>
</evidence>
<protein>
    <recommendedName>
        <fullName evidence="7">Ubiquitin-like protease family profile domain-containing protein</fullName>
    </recommendedName>
</protein>
<evidence type="ECO:0000256" key="2">
    <source>
        <dbReference type="ARBA" id="ARBA00022553"/>
    </source>
</evidence>
<dbReference type="InterPro" id="IPR038765">
    <property type="entry name" value="Papain-like_cys_pep_sf"/>
</dbReference>
<evidence type="ECO:0000256" key="4">
    <source>
        <dbReference type="ARBA" id="ARBA00022786"/>
    </source>
</evidence>
<feature type="region of interest" description="Disordered" evidence="6">
    <location>
        <begin position="449"/>
        <end position="470"/>
    </location>
</feature>
<evidence type="ECO:0000256" key="6">
    <source>
        <dbReference type="SAM" id="MobiDB-lite"/>
    </source>
</evidence>
<keyword evidence="9" id="KW-1185">Reference proteome</keyword>
<dbReference type="SUPFAM" id="SSF54001">
    <property type="entry name" value="Cysteine proteinases"/>
    <property type="match status" value="1"/>
</dbReference>
<name>A0ABQ8F3X8_9FUNG</name>
<reference evidence="8 9" key="1">
    <citation type="submission" date="2021-02" db="EMBL/GenBank/DDBJ databases">
        <title>Variation within the Batrachochytrium salamandrivorans European outbreak.</title>
        <authorList>
            <person name="Kelly M."/>
            <person name="Pasmans F."/>
            <person name="Shea T.P."/>
            <person name="Munoz J.F."/>
            <person name="Carranza S."/>
            <person name="Cuomo C.A."/>
            <person name="Martel A."/>
        </authorList>
    </citation>
    <scope>NUCLEOTIDE SEQUENCE [LARGE SCALE GENOMIC DNA]</scope>
    <source>
        <strain evidence="8 9">AMFP18/2</strain>
    </source>
</reference>
<comment type="similarity">
    <text evidence="1">Belongs to the peptidase C48 family.</text>
</comment>
<keyword evidence="4" id="KW-0833">Ubl conjugation pathway</keyword>
<feature type="region of interest" description="Disordered" evidence="6">
    <location>
        <begin position="1"/>
        <end position="102"/>
    </location>
</feature>
<proteinExistence type="inferred from homology"/>
<feature type="compositionally biased region" description="Acidic residues" evidence="6">
    <location>
        <begin position="1013"/>
        <end position="1022"/>
    </location>
</feature>
<dbReference type="Pfam" id="PF02902">
    <property type="entry name" value="Peptidase_C48"/>
    <property type="match status" value="2"/>
</dbReference>
<keyword evidence="2" id="KW-0597">Phosphoprotein</keyword>
<dbReference type="InterPro" id="IPR051947">
    <property type="entry name" value="Sentrin-specific_protease"/>
</dbReference>
<dbReference type="PANTHER" id="PTHR46896">
    <property type="entry name" value="SENTRIN-SPECIFIC PROTEASE"/>
    <property type="match status" value="1"/>
</dbReference>
<evidence type="ECO:0000313" key="8">
    <source>
        <dbReference type="EMBL" id="KAH6591641.1"/>
    </source>
</evidence>
<feature type="compositionally biased region" description="Low complexity" evidence="6">
    <location>
        <begin position="67"/>
        <end position="94"/>
    </location>
</feature>
<feature type="compositionally biased region" description="Polar residues" evidence="6">
    <location>
        <begin position="994"/>
        <end position="1008"/>
    </location>
</feature>
<dbReference type="Gene3D" id="3.40.395.10">
    <property type="entry name" value="Adenoviral Proteinase, Chain A"/>
    <property type="match status" value="1"/>
</dbReference>
<comment type="caution">
    <text evidence="8">The sequence shown here is derived from an EMBL/GenBank/DDBJ whole genome shotgun (WGS) entry which is preliminary data.</text>
</comment>
<dbReference type="PROSITE" id="PS50600">
    <property type="entry name" value="ULP_PROTEASE"/>
    <property type="match status" value="1"/>
</dbReference>
<feature type="region of interest" description="Disordered" evidence="6">
    <location>
        <begin position="617"/>
        <end position="654"/>
    </location>
</feature>
<organism evidence="8 9">
    <name type="scientific">Batrachochytrium salamandrivorans</name>
    <dbReference type="NCBI Taxonomy" id="1357716"/>
    <lineage>
        <taxon>Eukaryota</taxon>
        <taxon>Fungi</taxon>
        <taxon>Fungi incertae sedis</taxon>
        <taxon>Chytridiomycota</taxon>
        <taxon>Chytridiomycota incertae sedis</taxon>
        <taxon>Chytridiomycetes</taxon>
        <taxon>Rhizophydiales</taxon>
        <taxon>Rhizophydiales incertae sedis</taxon>
        <taxon>Batrachochytrium</taxon>
    </lineage>
</organism>
<evidence type="ECO:0000256" key="1">
    <source>
        <dbReference type="ARBA" id="ARBA00005234"/>
    </source>
</evidence>
<evidence type="ECO:0000259" key="7">
    <source>
        <dbReference type="PROSITE" id="PS50600"/>
    </source>
</evidence>
<evidence type="ECO:0000256" key="3">
    <source>
        <dbReference type="ARBA" id="ARBA00022670"/>
    </source>
</evidence>
<dbReference type="InterPro" id="IPR003653">
    <property type="entry name" value="Peptidase_C48_C"/>
</dbReference>
<feature type="region of interest" description="Disordered" evidence="6">
    <location>
        <begin position="200"/>
        <end position="239"/>
    </location>
</feature>
<evidence type="ECO:0000313" key="9">
    <source>
        <dbReference type="Proteomes" id="UP001648503"/>
    </source>
</evidence>
<accession>A0ABQ8F3X8</accession>